<feature type="signal peptide" evidence="1">
    <location>
        <begin position="1"/>
        <end position="22"/>
    </location>
</feature>
<evidence type="ECO:0000313" key="3">
    <source>
        <dbReference type="Proteomes" id="UP000192738"/>
    </source>
</evidence>
<keyword evidence="3" id="KW-1185">Reference proteome</keyword>
<evidence type="ECO:0000313" key="2">
    <source>
        <dbReference type="EMBL" id="SMD07956.1"/>
    </source>
</evidence>
<sequence>MKKLVLLVLAIFVMAMSSTASAKERHHDWSGSKFNNGRWQQSHAVSERHMPFKWHERRDRDTVSRYRLERIHDYRMSERFPGLHAYKWRDHNGRNFYYNGKRVKDAVLFYDDSDELVSVGFMRAGKFIVIRDDDRSYETHDDFLTSWLKVLIVNEIMRS</sequence>
<proteinExistence type="predicted"/>
<dbReference type="STRING" id="112901.SAMN04488500_12366"/>
<accession>A0A1W2EF85</accession>
<evidence type="ECO:0000256" key="1">
    <source>
        <dbReference type="SAM" id="SignalP"/>
    </source>
</evidence>
<feature type="chain" id="PRO_5012280676" evidence="1">
    <location>
        <begin position="23"/>
        <end position="159"/>
    </location>
</feature>
<dbReference type="Proteomes" id="UP000192738">
    <property type="component" value="Unassembled WGS sequence"/>
</dbReference>
<dbReference type="EMBL" id="FWXI01000023">
    <property type="protein sequence ID" value="SMD07956.1"/>
    <property type="molecule type" value="Genomic_DNA"/>
</dbReference>
<dbReference type="OrthoDB" id="1685217at2"/>
<reference evidence="2 3" key="1">
    <citation type="submission" date="2017-04" db="EMBL/GenBank/DDBJ databases">
        <authorList>
            <person name="Afonso C.L."/>
            <person name="Miller P.J."/>
            <person name="Scott M.A."/>
            <person name="Spackman E."/>
            <person name="Goraichik I."/>
            <person name="Dimitrov K.M."/>
            <person name="Suarez D.L."/>
            <person name="Swayne D.E."/>
        </authorList>
    </citation>
    <scope>NUCLEOTIDE SEQUENCE [LARGE SCALE GENOMIC DNA]</scope>
    <source>
        <strain evidence="2 3">DSM 5090</strain>
    </source>
</reference>
<dbReference type="RefSeq" id="WP_084577795.1">
    <property type="nucleotide sequence ID" value="NZ_CP155572.1"/>
</dbReference>
<dbReference type="AlphaFoldDB" id="A0A1W2EF85"/>
<protein>
    <submittedName>
        <fullName evidence="2">Uncharacterized protein</fullName>
    </submittedName>
</protein>
<name>A0A1W2EF85_9FIRM</name>
<organism evidence="2 3">
    <name type="scientific">Sporomusa malonica</name>
    <dbReference type="NCBI Taxonomy" id="112901"/>
    <lineage>
        <taxon>Bacteria</taxon>
        <taxon>Bacillati</taxon>
        <taxon>Bacillota</taxon>
        <taxon>Negativicutes</taxon>
        <taxon>Selenomonadales</taxon>
        <taxon>Sporomusaceae</taxon>
        <taxon>Sporomusa</taxon>
    </lineage>
</organism>
<gene>
    <name evidence="2" type="ORF">SAMN04488500_12366</name>
</gene>
<keyword evidence="1" id="KW-0732">Signal</keyword>